<dbReference type="AlphaFoldDB" id="A0A085M6G7"/>
<evidence type="ECO:0000313" key="3">
    <source>
        <dbReference type="Proteomes" id="UP000030764"/>
    </source>
</evidence>
<name>A0A085M6G7_9BILA</name>
<dbReference type="EMBL" id="KL367547">
    <property type="protein sequence ID" value="KFD64944.1"/>
    <property type="molecule type" value="Genomic_DNA"/>
</dbReference>
<evidence type="ECO:0000313" key="2">
    <source>
        <dbReference type="EMBL" id="KFD64944.1"/>
    </source>
</evidence>
<keyword evidence="3" id="KW-1185">Reference proteome</keyword>
<gene>
    <name evidence="1" type="ORF">M513_06304</name>
    <name evidence="2" type="ORF">M514_06304</name>
</gene>
<dbReference type="Proteomes" id="UP000030758">
    <property type="component" value="Unassembled WGS sequence"/>
</dbReference>
<dbReference type="EMBL" id="KL363223">
    <property type="protein sequence ID" value="KFD52813.1"/>
    <property type="molecule type" value="Genomic_DNA"/>
</dbReference>
<accession>A0A085M6G7</accession>
<evidence type="ECO:0000313" key="1">
    <source>
        <dbReference type="EMBL" id="KFD52813.1"/>
    </source>
</evidence>
<dbReference type="Proteomes" id="UP000030764">
    <property type="component" value="Unassembled WGS sequence"/>
</dbReference>
<protein>
    <submittedName>
        <fullName evidence="1">Uncharacterized protein</fullName>
    </submittedName>
</protein>
<organism evidence="1 3">
    <name type="scientific">Trichuris suis</name>
    <name type="common">pig whipworm</name>
    <dbReference type="NCBI Taxonomy" id="68888"/>
    <lineage>
        <taxon>Eukaryota</taxon>
        <taxon>Metazoa</taxon>
        <taxon>Ecdysozoa</taxon>
        <taxon>Nematoda</taxon>
        <taxon>Enoplea</taxon>
        <taxon>Dorylaimia</taxon>
        <taxon>Trichinellida</taxon>
        <taxon>Trichuridae</taxon>
        <taxon>Trichuris</taxon>
    </lineage>
</organism>
<reference evidence="1 3" key="1">
    <citation type="journal article" date="2014" name="Nat. Genet.">
        <title>Genome and transcriptome of the porcine whipworm Trichuris suis.</title>
        <authorList>
            <person name="Jex A.R."/>
            <person name="Nejsum P."/>
            <person name="Schwarz E.M."/>
            <person name="Hu L."/>
            <person name="Young N.D."/>
            <person name="Hall R.S."/>
            <person name="Korhonen P.K."/>
            <person name="Liao S."/>
            <person name="Thamsborg S."/>
            <person name="Xia J."/>
            <person name="Xu P."/>
            <person name="Wang S."/>
            <person name="Scheerlinck J.P."/>
            <person name="Hofmann A."/>
            <person name="Sternberg P.W."/>
            <person name="Wang J."/>
            <person name="Gasser R.B."/>
        </authorList>
    </citation>
    <scope>NUCLEOTIDE SEQUENCE [LARGE SCALE GENOMIC DNA]</scope>
    <source>
        <strain evidence="2">DCEP-RM93F</strain>
        <strain evidence="1">DCEP-RM93M</strain>
    </source>
</reference>
<proteinExistence type="predicted"/>
<sequence>MLFQQWAINCKCDLNVTMYFARSVRLILPTAKKICSLGERRVFRETSRRKVFKERLESFVCFPHKGWIKVAAVLKHYSVQLETITRNKAFSQLWSNRKLVVVSNSNDTPVPVISVTLGTKLRFQGLERHWAQRRTEAAERHEVHLLTRRRRPLVQAVHRDCIHEAVITLQQQRCRTRRDHLAVGRTKEAEIKHSYAQRKLENMVVLIFSCLQRNGRRNKSSSESFDLIH</sequence>